<dbReference type="PANTHER" id="PTHR16223:SF345">
    <property type="entry name" value="TRANSCRIPTION FACTOR BHLH130-LIKE"/>
    <property type="match status" value="1"/>
</dbReference>
<evidence type="ECO:0000256" key="4">
    <source>
        <dbReference type="ARBA" id="ARBA00023163"/>
    </source>
</evidence>
<keyword evidence="5" id="KW-0539">Nucleus</keyword>
<reference evidence="9" key="1">
    <citation type="journal article" date="2024" name="IScience">
        <title>Strigolactones Initiate the Formation of Haustorium-like Structures in Castilleja.</title>
        <authorList>
            <person name="Buerger M."/>
            <person name="Peterson D."/>
            <person name="Chory J."/>
        </authorList>
    </citation>
    <scope>NUCLEOTIDE SEQUENCE [LARGE SCALE GENOMIC DNA]</scope>
</reference>
<accession>A0ABD3BZC6</accession>
<dbReference type="GO" id="GO:0005634">
    <property type="term" value="C:nucleus"/>
    <property type="evidence" value="ECO:0007669"/>
    <property type="project" value="UniProtKB-SubCell"/>
</dbReference>
<keyword evidence="4" id="KW-0804">Transcription</keyword>
<dbReference type="Pfam" id="PF00010">
    <property type="entry name" value="HLH"/>
    <property type="match status" value="1"/>
</dbReference>
<dbReference type="EMBL" id="JAVIJP010000060">
    <property type="protein sequence ID" value="KAL3622471.1"/>
    <property type="molecule type" value="Genomic_DNA"/>
</dbReference>
<evidence type="ECO:0000256" key="2">
    <source>
        <dbReference type="ARBA" id="ARBA00023015"/>
    </source>
</evidence>
<dbReference type="SUPFAM" id="SSF47459">
    <property type="entry name" value="HLH, helix-loop-helix DNA-binding domain"/>
    <property type="match status" value="1"/>
</dbReference>
<name>A0ABD3BZC6_9LAMI</name>
<comment type="subcellular location">
    <subcellularLocation>
        <location evidence="1">Nucleus</location>
    </subcellularLocation>
</comment>
<feature type="compositionally biased region" description="Low complexity" evidence="6">
    <location>
        <begin position="193"/>
        <end position="206"/>
    </location>
</feature>
<sequence>MFSSEFIGSDYFPNQNPEQNQPSCGLARYKSAPSSFLAALLESNNNTDNSSSGDESEAFFSALMSGPTRDLNQKSSNNDDDDSWQYDHHHNMIIKQEESEPRPGSVNGQMGYETAVSGGGGCIVGSYSVGIENQVNNNNNNNNNNNGDGGGGASLVRQSSSPAGFFNGFSVMGDVGNYRTVHNQPKSNDNSMSNHHISFSSAPSSSTRFMPTIPENGNNNPENGQLRNGSSNNANARDFDPVFPHDTWNEPSFSNGLKRNRDGETRMFSNFNNGESRKNSSGLVHHLSLPKTSSEMAEVENLLQFRPETTTPCQVRAKRGCATHPRSIAERMRRTRISEKMKKLQDLFPNMDKQTSTADMLDMAVDYIKDLQKQVETLADTKAKCICSSKNKLT</sequence>
<dbReference type="InterPro" id="IPR011598">
    <property type="entry name" value="bHLH_dom"/>
</dbReference>
<feature type="region of interest" description="Disordered" evidence="6">
    <location>
        <begin position="135"/>
        <end position="158"/>
    </location>
</feature>
<evidence type="ECO:0000256" key="6">
    <source>
        <dbReference type="SAM" id="MobiDB-lite"/>
    </source>
</evidence>
<dbReference type="FunFam" id="4.10.280.10:FF:000021">
    <property type="entry name" value="Transcription factor bHLH130 family"/>
    <property type="match status" value="1"/>
</dbReference>
<dbReference type="PANTHER" id="PTHR16223">
    <property type="entry name" value="TRANSCRIPTION FACTOR BHLH83-RELATED"/>
    <property type="match status" value="1"/>
</dbReference>
<comment type="caution">
    <text evidence="8">The sequence shown here is derived from an EMBL/GenBank/DDBJ whole genome shotgun (WGS) entry which is preliminary data.</text>
</comment>
<feature type="compositionally biased region" description="Polar residues" evidence="6">
    <location>
        <begin position="225"/>
        <end position="234"/>
    </location>
</feature>
<dbReference type="PROSITE" id="PS50888">
    <property type="entry name" value="BHLH"/>
    <property type="match status" value="1"/>
</dbReference>
<dbReference type="InterPro" id="IPR036638">
    <property type="entry name" value="HLH_DNA-bd_sf"/>
</dbReference>
<evidence type="ECO:0000256" key="1">
    <source>
        <dbReference type="ARBA" id="ARBA00004123"/>
    </source>
</evidence>
<evidence type="ECO:0000313" key="9">
    <source>
        <dbReference type="Proteomes" id="UP001632038"/>
    </source>
</evidence>
<evidence type="ECO:0000313" key="8">
    <source>
        <dbReference type="EMBL" id="KAL3622471.1"/>
    </source>
</evidence>
<feature type="compositionally biased region" description="Low complexity" evidence="6">
    <location>
        <begin position="136"/>
        <end position="146"/>
    </location>
</feature>
<proteinExistence type="predicted"/>
<keyword evidence="2" id="KW-0805">Transcription regulation</keyword>
<feature type="region of interest" description="Disordered" evidence="6">
    <location>
        <begin position="182"/>
        <end position="234"/>
    </location>
</feature>
<dbReference type="GO" id="GO:0000976">
    <property type="term" value="F:transcription cis-regulatory region binding"/>
    <property type="evidence" value="ECO:0007669"/>
    <property type="project" value="UniProtKB-ARBA"/>
</dbReference>
<keyword evidence="9" id="KW-1185">Reference proteome</keyword>
<keyword evidence="3" id="KW-0238">DNA-binding</keyword>
<feature type="compositionally biased region" description="Polar residues" evidence="6">
    <location>
        <begin position="182"/>
        <end position="192"/>
    </location>
</feature>
<feature type="region of interest" description="Disordered" evidence="6">
    <location>
        <begin position="1"/>
        <end position="27"/>
    </location>
</feature>
<protein>
    <recommendedName>
        <fullName evidence="7">BHLH domain-containing protein</fullName>
    </recommendedName>
</protein>
<organism evidence="8 9">
    <name type="scientific">Castilleja foliolosa</name>
    <dbReference type="NCBI Taxonomy" id="1961234"/>
    <lineage>
        <taxon>Eukaryota</taxon>
        <taxon>Viridiplantae</taxon>
        <taxon>Streptophyta</taxon>
        <taxon>Embryophyta</taxon>
        <taxon>Tracheophyta</taxon>
        <taxon>Spermatophyta</taxon>
        <taxon>Magnoliopsida</taxon>
        <taxon>eudicotyledons</taxon>
        <taxon>Gunneridae</taxon>
        <taxon>Pentapetalae</taxon>
        <taxon>asterids</taxon>
        <taxon>lamiids</taxon>
        <taxon>Lamiales</taxon>
        <taxon>Orobanchaceae</taxon>
        <taxon>Pedicularideae</taxon>
        <taxon>Castillejinae</taxon>
        <taxon>Castilleja</taxon>
    </lineage>
</organism>
<dbReference type="Gene3D" id="4.10.280.10">
    <property type="entry name" value="Helix-loop-helix DNA-binding domain"/>
    <property type="match status" value="1"/>
</dbReference>
<feature type="domain" description="BHLH" evidence="7">
    <location>
        <begin position="321"/>
        <end position="371"/>
    </location>
</feature>
<feature type="compositionally biased region" description="Polar residues" evidence="6">
    <location>
        <begin position="12"/>
        <end position="23"/>
    </location>
</feature>
<evidence type="ECO:0000256" key="5">
    <source>
        <dbReference type="ARBA" id="ARBA00023242"/>
    </source>
</evidence>
<dbReference type="AlphaFoldDB" id="A0ABD3BZC6"/>
<feature type="compositionally biased region" description="Low complexity" evidence="6">
    <location>
        <begin position="214"/>
        <end position="224"/>
    </location>
</feature>
<evidence type="ECO:0000259" key="7">
    <source>
        <dbReference type="PROSITE" id="PS50888"/>
    </source>
</evidence>
<dbReference type="Proteomes" id="UP001632038">
    <property type="component" value="Unassembled WGS sequence"/>
</dbReference>
<gene>
    <name evidence="8" type="ORF">CASFOL_033882</name>
</gene>
<dbReference type="SMART" id="SM00353">
    <property type="entry name" value="HLH"/>
    <property type="match status" value="1"/>
</dbReference>
<dbReference type="InterPro" id="IPR045843">
    <property type="entry name" value="IND-like"/>
</dbReference>
<evidence type="ECO:0000256" key="3">
    <source>
        <dbReference type="ARBA" id="ARBA00023125"/>
    </source>
</evidence>